<accession>A0A7R9PTP5</accession>
<evidence type="ECO:0000256" key="4">
    <source>
        <dbReference type="SAM" id="MobiDB-lite"/>
    </source>
</evidence>
<keyword evidence="2" id="KW-0472">Membrane</keyword>
<dbReference type="EMBL" id="OC854806">
    <property type="protein sequence ID" value="CAD7620436.1"/>
    <property type="molecule type" value="Genomic_DNA"/>
</dbReference>
<gene>
    <name evidence="6" type="ORF">OSB1V03_LOCUS922</name>
</gene>
<keyword evidence="7" id="KW-1185">Reference proteome</keyword>
<dbReference type="OrthoDB" id="67540at2759"/>
<dbReference type="GO" id="GO:0000139">
    <property type="term" value="C:Golgi membrane"/>
    <property type="evidence" value="ECO:0007669"/>
    <property type="project" value="TreeGrafter"/>
</dbReference>
<dbReference type="AlphaFoldDB" id="A0A7R9PTP5"/>
<feature type="region of interest" description="Disordered" evidence="4">
    <location>
        <begin position="955"/>
        <end position="993"/>
    </location>
</feature>
<dbReference type="GO" id="GO:0042147">
    <property type="term" value="P:retrograde transport, endosome to Golgi"/>
    <property type="evidence" value="ECO:0007669"/>
    <property type="project" value="TreeGrafter"/>
</dbReference>
<reference evidence="6" key="1">
    <citation type="submission" date="2020-11" db="EMBL/GenBank/DDBJ databases">
        <authorList>
            <person name="Tran Van P."/>
        </authorList>
    </citation>
    <scope>NUCLEOTIDE SEQUENCE</scope>
</reference>
<dbReference type="InterPro" id="IPR009771">
    <property type="entry name" value="RIC1_C"/>
</dbReference>
<evidence type="ECO:0000256" key="2">
    <source>
        <dbReference type="ARBA" id="ARBA00023136"/>
    </source>
</evidence>
<feature type="compositionally biased region" description="Polar residues" evidence="4">
    <location>
        <begin position="976"/>
        <end position="993"/>
    </location>
</feature>
<evidence type="ECO:0000256" key="3">
    <source>
        <dbReference type="ARBA" id="ARBA00029879"/>
    </source>
</evidence>
<organism evidence="6">
    <name type="scientific">Medioppia subpectinata</name>
    <dbReference type="NCBI Taxonomy" id="1979941"/>
    <lineage>
        <taxon>Eukaryota</taxon>
        <taxon>Metazoa</taxon>
        <taxon>Ecdysozoa</taxon>
        <taxon>Arthropoda</taxon>
        <taxon>Chelicerata</taxon>
        <taxon>Arachnida</taxon>
        <taxon>Acari</taxon>
        <taxon>Acariformes</taxon>
        <taxon>Sarcoptiformes</taxon>
        <taxon>Oribatida</taxon>
        <taxon>Brachypylina</taxon>
        <taxon>Oppioidea</taxon>
        <taxon>Oppiidae</taxon>
        <taxon>Medioppia</taxon>
    </lineage>
</organism>
<feature type="compositionally biased region" description="Low complexity" evidence="4">
    <location>
        <begin position="227"/>
        <end position="247"/>
    </location>
</feature>
<evidence type="ECO:0000259" key="5">
    <source>
        <dbReference type="Pfam" id="PF07064"/>
    </source>
</evidence>
<dbReference type="GO" id="GO:0006886">
    <property type="term" value="P:intracellular protein transport"/>
    <property type="evidence" value="ECO:0007669"/>
    <property type="project" value="InterPro"/>
</dbReference>
<dbReference type="Proteomes" id="UP000759131">
    <property type="component" value="Unassembled WGS sequence"/>
</dbReference>
<evidence type="ECO:0000256" key="1">
    <source>
        <dbReference type="ARBA" id="ARBA00004370"/>
    </source>
</evidence>
<feature type="domain" description="RIC1 C-terminal alpha solenoid region" evidence="5">
    <location>
        <begin position="792"/>
        <end position="954"/>
    </location>
</feature>
<dbReference type="InterPro" id="IPR040096">
    <property type="entry name" value="Ric1"/>
</dbReference>
<proteinExistence type="predicted"/>
<evidence type="ECO:0000313" key="7">
    <source>
        <dbReference type="Proteomes" id="UP000759131"/>
    </source>
</evidence>
<dbReference type="Pfam" id="PF25440">
    <property type="entry name" value="Beta-prop_RIC1_2nd"/>
    <property type="match status" value="1"/>
</dbReference>
<dbReference type="PANTHER" id="PTHR22746:SF10">
    <property type="entry name" value="GUANINE NUCLEOTIDE EXCHANGE FACTOR SUBUNIT RIC1"/>
    <property type="match status" value="1"/>
</dbReference>
<dbReference type="Pfam" id="PF07064">
    <property type="entry name" value="RIC1"/>
    <property type="match status" value="1"/>
</dbReference>
<dbReference type="PANTHER" id="PTHR22746">
    <property type="entry name" value="RAB6A-GEF COMPLEX PARTNER PROTEIN 1"/>
    <property type="match status" value="1"/>
</dbReference>
<dbReference type="EMBL" id="CAJPIZ010000231">
    <property type="protein sequence ID" value="CAG2100866.1"/>
    <property type="molecule type" value="Genomic_DNA"/>
</dbReference>
<evidence type="ECO:0000313" key="6">
    <source>
        <dbReference type="EMBL" id="CAD7620436.1"/>
    </source>
</evidence>
<protein>
    <recommendedName>
        <fullName evidence="3">Protein RIC1 homolog</fullName>
    </recommendedName>
</protein>
<dbReference type="SUPFAM" id="SSF82171">
    <property type="entry name" value="DPP6 N-terminal domain-like"/>
    <property type="match status" value="1"/>
</dbReference>
<dbReference type="GO" id="GO:0034066">
    <property type="term" value="C:Ric1-Rgp1 guanyl-nucleotide exchange factor complex"/>
    <property type="evidence" value="ECO:0007669"/>
    <property type="project" value="InterPro"/>
</dbReference>
<name>A0A7R9PTP5_9ACAR</name>
<feature type="compositionally biased region" description="Low complexity" evidence="4">
    <location>
        <begin position="960"/>
        <end position="974"/>
    </location>
</feature>
<dbReference type="GO" id="GO:0005829">
    <property type="term" value="C:cytosol"/>
    <property type="evidence" value="ECO:0007669"/>
    <property type="project" value="TreeGrafter"/>
</dbReference>
<sequence>MNSRKHTVRDSKTADLYTLIAVMYWVYGWPQTLRNTAHTLAAVANTDRSLFGLLSRDELSIWYFRPSVRIVVHKRNSQSLQDFGSNVAMVWRPDSSLIVVQTDEDFLLFYNLIDDPNDGHLLDQKDVDISGLRRESSELFITEKIPSLILILMAAEEEIVIGTKNGEICGIHWDGSIDETFIWKLTSKTFSATDDINVVDIKYSSMIGGFGLVFSCGRAAFMPLHSHPQTSTTSQPSTPSTTPLSTPDVMSGSPQFNSRLQFVSEVDNACSCAINHKYQLIAFGLNNTEGVVCCLDDTQYGITITHRLVLSGDTFPDASFTAGALTCIQWTPDSTVLATAWQRGGFALWSVFGALIACSFSWDLGAVDAIKSSPFIVNSMAFGKEGYHLWLATRSAKLDNSNDKSNNYLLDGVSKLSMAKSVIASNPSSSINEELVLLTSEDRLFIGIGAVNVGQQQQHYSPMCSTDYIDHYCNGSITDDIMPSTNCSSGEIYWEQQPIAVGNLQWIVINMPQRYLATNWPIRYAAIDNMSQHIVIAGRTGLAHYSISHRKWKLFGNETQEKDFEVCGGLLWCNEHIVLSCYNVMESRYELRTYSHKYKLDNEFVRVLKVDMVPPECVTLVVLTNLHIESTKEQLSILMNICGRLLLLEKESTGELSEQKAMPINTISNDNKSIVYKKVSILASGVENVWIANTGCKSDRPHLTESLYVSCGANGMGVWLPLLPVPEQQTTSHSFMSKRIMLPIATHIYPLAILFRDAVMLGAENDTVLGSRHLPISLPFSVVSRTSQVYLHHILRELLRRNLGLHAWEIANSCTNLPYFPHSLELLLHEVLEEEATTSHPIPDALLPRVVDFIREFPVFLQTIVHCARKTELALWPHLFAVVGNPKDLFQKCLSEGQLETAASYIIVLQNLEKSSISRHYASLLLESARNAGCFQVVKDLARFLRAIDSSEGETSVNRTSTSSTSGIFGSDSTLDTHPTLTRQTSGINHMSP</sequence>
<comment type="subcellular location">
    <subcellularLocation>
        <location evidence="1">Membrane</location>
    </subcellularLocation>
</comment>
<feature type="region of interest" description="Disordered" evidence="4">
    <location>
        <begin position="227"/>
        <end position="251"/>
    </location>
</feature>